<proteinExistence type="predicted"/>
<sequence length="54" mass="6154">MKSSKVVLYPAVSLDGYIAPSDGSVDWLFDVEGARLYASDLELRFEFGIHRIRY</sequence>
<dbReference type="EMBL" id="JBEPLV010000001">
    <property type="protein sequence ID" value="MET3544995.1"/>
    <property type="molecule type" value="Genomic_DNA"/>
</dbReference>
<dbReference type="Proteomes" id="UP001549098">
    <property type="component" value="Unassembled WGS sequence"/>
</dbReference>
<dbReference type="InterPro" id="IPR024072">
    <property type="entry name" value="DHFR-like_dom_sf"/>
</dbReference>
<gene>
    <name evidence="1" type="ORF">ABID47_001589</name>
</gene>
<organism evidence="1 2">
    <name type="scientific">Paenibacillus favisporus</name>
    <dbReference type="NCBI Taxonomy" id="221028"/>
    <lineage>
        <taxon>Bacteria</taxon>
        <taxon>Bacillati</taxon>
        <taxon>Bacillota</taxon>
        <taxon>Bacilli</taxon>
        <taxon>Bacillales</taxon>
        <taxon>Paenibacillaceae</taxon>
        <taxon>Paenibacillus</taxon>
    </lineage>
</organism>
<name>A0ABV2EZS1_9BACL</name>
<evidence type="ECO:0000313" key="1">
    <source>
        <dbReference type="EMBL" id="MET3544995.1"/>
    </source>
</evidence>
<dbReference type="Gene3D" id="3.40.430.10">
    <property type="entry name" value="Dihydrofolate Reductase, subunit A"/>
    <property type="match status" value="1"/>
</dbReference>
<accession>A0ABV2EZS1</accession>
<comment type="caution">
    <text evidence="1">The sequence shown here is derived from an EMBL/GenBank/DDBJ whole genome shotgun (WGS) entry which is preliminary data.</text>
</comment>
<protein>
    <submittedName>
        <fullName evidence="1">Dihydrofolate reductase</fullName>
    </submittedName>
</protein>
<evidence type="ECO:0000313" key="2">
    <source>
        <dbReference type="Proteomes" id="UP001549098"/>
    </source>
</evidence>
<dbReference type="SUPFAM" id="SSF53597">
    <property type="entry name" value="Dihydrofolate reductase-like"/>
    <property type="match status" value="1"/>
</dbReference>
<reference evidence="1 2" key="1">
    <citation type="submission" date="2024-06" db="EMBL/GenBank/DDBJ databases">
        <title>Genomic Encyclopedia of Type Strains, Phase IV (KMG-IV): sequencing the most valuable type-strain genomes for metagenomic binning, comparative biology and taxonomic classification.</title>
        <authorList>
            <person name="Goeker M."/>
        </authorList>
    </citation>
    <scope>NUCLEOTIDE SEQUENCE [LARGE SCALE GENOMIC DNA]</scope>
    <source>
        <strain evidence="1 2">DSM 17253</strain>
    </source>
</reference>
<keyword evidence="2" id="KW-1185">Reference proteome</keyword>